<keyword evidence="5" id="KW-1185">Reference proteome</keyword>
<dbReference type="SUPFAM" id="SSF57756">
    <property type="entry name" value="Retrovirus zinc finger-like domains"/>
    <property type="match status" value="1"/>
</dbReference>
<reference evidence="4" key="1">
    <citation type="submission" date="2022-03" db="EMBL/GenBank/DDBJ databases">
        <authorList>
            <person name="Martin H S."/>
        </authorList>
    </citation>
    <scope>NUCLEOTIDE SEQUENCE [LARGE SCALE GENOMIC DNA]</scope>
</reference>
<evidence type="ECO:0000259" key="3">
    <source>
        <dbReference type="PROSITE" id="PS50158"/>
    </source>
</evidence>
<gene>
    <name evidence="4" type="ORF">IPOD504_LOCUS17706</name>
</gene>
<feature type="domain" description="CCHC-type" evidence="3">
    <location>
        <begin position="71"/>
        <end position="85"/>
    </location>
</feature>
<dbReference type="Pfam" id="PF00098">
    <property type="entry name" value="zf-CCHC"/>
    <property type="match status" value="1"/>
</dbReference>
<feature type="region of interest" description="Disordered" evidence="2">
    <location>
        <begin position="33"/>
        <end position="61"/>
    </location>
</feature>
<dbReference type="InterPro" id="IPR036875">
    <property type="entry name" value="Znf_CCHC_sf"/>
</dbReference>
<keyword evidence="1" id="KW-0479">Metal-binding</keyword>
<evidence type="ECO:0000256" key="2">
    <source>
        <dbReference type="SAM" id="MobiDB-lite"/>
    </source>
</evidence>
<evidence type="ECO:0000313" key="5">
    <source>
        <dbReference type="Proteomes" id="UP000837857"/>
    </source>
</evidence>
<evidence type="ECO:0000256" key="1">
    <source>
        <dbReference type="PROSITE-ProRule" id="PRU00047"/>
    </source>
</evidence>
<feature type="non-terminal residue" evidence="4">
    <location>
        <position position="153"/>
    </location>
</feature>
<keyword evidence="1" id="KW-0863">Zinc-finger</keyword>
<proteinExistence type="predicted"/>
<dbReference type="EMBL" id="CAKOGK010000050">
    <property type="protein sequence ID" value="CAH2079353.1"/>
    <property type="molecule type" value="Genomic_DNA"/>
</dbReference>
<accession>A0ABN8JA54</accession>
<dbReference type="Gene3D" id="4.10.60.10">
    <property type="entry name" value="Zinc finger, CCHC-type"/>
    <property type="match status" value="1"/>
</dbReference>
<name>A0ABN8JA54_9NEOP</name>
<dbReference type="Proteomes" id="UP000837857">
    <property type="component" value="Unassembled WGS sequence"/>
</dbReference>
<sequence length="153" mass="16374">MRSRLFAEPTLNYKKAVELALALEAAERHAEAAGASSHGGVPAPDGSGLGQGAAGLHRVGTGPARLRRPACWRCGKERHAANKCRYKAFVCNKCNQKGHLAQMCTKNVSSGSANRSKFQNYIEKSDSGSDASDGLYRILAVKNSVKDGPYHCK</sequence>
<evidence type="ECO:0000313" key="4">
    <source>
        <dbReference type="EMBL" id="CAH2079353.1"/>
    </source>
</evidence>
<dbReference type="SMART" id="SM00343">
    <property type="entry name" value="ZnF_C2HC"/>
    <property type="match status" value="2"/>
</dbReference>
<organism evidence="4 5">
    <name type="scientific">Iphiclides podalirius</name>
    <name type="common">scarce swallowtail</name>
    <dbReference type="NCBI Taxonomy" id="110791"/>
    <lineage>
        <taxon>Eukaryota</taxon>
        <taxon>Metazoa</taxon>
        <taxon>Ecdysozoa</taxon>
        <taxon>Arthropoda</taxon>
        <taxon>Hexapoda</taxon>
        <taxon>Insecta</taxon>
        <taxon>Pterygota</taxon>
        <taxon>Neoptera</taxon>
        <taxon>Endopterygota</taxon>
        <taxon>Lepidoptera</taxon>
        <taxon>Glossata</taxon>
        <taxon>Ditrysia</taxon>
        <taxon>Papilionoidea</taxon>
        <taxon>Papilionidae</taxon>
        <taxon>Papilioninae</taxon>
        <taxon>Iphiclides</taxon>
    </lineage>
</organism>
<protein>
    <recommendedName>
        <fullName evidence="3">CCHC-type domain-containing protein</fullName>
    </recommendedName>
</protein>
<dbReference type="PROSITE" id="PS50158">
    <property type="entry name" value="ZF_CCHC"/>
    <property type="match status" value="1"/>
</dbReference>
<keyword evidence="1" id="KW-0862">Zinc</keyword>
<comment type="caution">
    <text evidence="4">The sequence shown here is derived from an EMBL/GenBank/DDBJ whole genome shotgun (WGS) entry which is preliminary data.</text>
</comment>
<dbReference type="InterPro" id="IPR001878">
    <property type="entry name" value="Znf_CCHC"/>
</dbReference>